<dbReference type="GO" id="GO:0006450">
    <property type="term" value="P:regulation of translational fidelity"/>
    <property type="evidence" value="ECO:0007669"/>
    <property type="project" value="InterPro"/>
</dbReference>
<dbReference type="OrthoDB" id="9787486at2"/>
<sequence>MDTPRPQVTPELTATLAEHARLPLPKERVADTSGLLQLVQSLVDQLDAVDLGETPPATSFDARWS</sequence>
<dbReference type="EMBL" id="AWQS01000337">
    <property type="protein sequence ID" value="EWT04090.1"/>
    <property type="molecule type" value="Genomic_DNA"/>
</dbReference>
<comment type="caution">
    <text evidence="1">The sequence shown here is derived from an EMBL/GenBank/DDBJ whole genome shotgun (WGS) entry which is preliminary data.</text>
</comment>
<dbReference type="SUPFAM" id="SSF141000">
    <property type="entry name" value="Glu-tRNAGln amidotransferase C subunit"/>
    <property type="match status" value="1"/>
</dbReference>
<dbReference type="AlphaFoldDB" id="W9GDF9"/>
<reference evidence="2" key="1">
    <citation type="submission" date="2013-08" db="EMBL/GenBank/DDBJ databases">
        <title>Intrasporangium oryzae NRRL B-24470.</title>
        <authorList>
            <person name="Liu H."/>
            <person name="Wang G."/>
        </authorList>
    </citation>
    <scope>NUCLEOTIDE SEQUENCE [LARGE SCALE GENOMIC DNA]</scope>
    <source>
        <strain evidence="2">Q5-1</strain>
    </source>
</reference>
<accession>W9GDF9</accession>
<gene>
    <name evidence="1" type="ORF">N864_15930</name>
</gene>
<evidence type="ECO:0000313" key="2">
    <source>
        <dbReference type="Proteomes" id="UP000019494"/>
    </source>
</evidence>
<keyword evidence="2" id="KW-1185">Reference proteome</keyword>
<dbReference type="Proteomes" id="UP000019494">
    <property type="component" value="Unassembled WGS sequence"/>
</dbReference>
<protein>
    <submittedName>
        <fullName evidence="1">Amidase</fullName>
    </submittedName>
</protein>
<evidence type="ECO:0000313" key="1">
    <source>
        <dbReference type="EMBL" id="EWT04090.1"/>
    </source>
</evidence>
<dbReference type="RefSeq" id="WP_034721776.1">
    <property type="nucleotide sequence ID" value="NZ_AWQS01000337.1"/>
</dbReference>
<dbReference type="InterPro" id="IPR036113">
    <property type="entry name" value="Asp/Glu-ADT_sf_sub_c"/>
</dbReference>
<proteinExistence type="predicted"/>
<name>W9GDF9_9MICO</name>
<organism evidence="1 2">
    <name type="scientific">Intrasporangium chromatireducens Q5-1</name>
    <dbReference type="NCBI Taxonomy" id="584657"/>
    <lineage>
        <taxon>Bacteria</taxon>
        <taxon>Bacillati</taxon>
        <taxon>Actinomycetota</taxon>
        <taxon>Actinomycetes</taxon>
        <taxon>Micrococcales</taxon>
        <taxon>Intrasporangiaceae</taxon>
        <taxon>Intrasporangium</taxon>
    </lineage>
</organism>